<sequence length="259" mass="30604">MIATCQLKKPLRNQISMWKHYVSQYDSMYCDNMLDMKRLNSTEELQSIEMEQVFTNYSPNSQMVEEREMALTLENVDEYVIHSLRKSLFSPIQRKKLKCISKGFKWYSVQQFRNLNSSTPFEKVKNLLTQNKEWFMESKLTVMELKLLLNGQSYMHSTLLLNEMDMSRLSSQIRENLKRVVCTLNVTQLRLLLIWMASLSSTPLSGLPKKIVLKESTKFEAHACITVLHFEVLNERNYDKFSQQSVRTLKWSEDSQEDR</sequence>
<comment type="caution">
    <text evidence="2">The sequence shown here is derived from an EMBL/GenBank/DDBJ whole genome shotgun (WGS) entry which is preliminary data.</text>
</comment>
<dbReference type="InterPro" id="IPR000569">
    <property type="entry name" value="HECT_dom"/>
</dbReference>
<dbReference type="AlphaFoldDB" id="A0A6A5BN86"/>
<feature type="domain" description="HECT" evidence="1">
    <location>
        <begin position="20"/>
        <end position="228"/>
    </location>
</feature>
<dbReference type="GeneID" id="68111523"/>
<dbReference type="EMBL" id="VFQX01000037">
    <property type="protein sequence ID" value="KAF0976406.1"/>
    <property type="molecule type" value="Genomic_DNA"/>
</dbReference>
<dbReference type="GO" id="GO:0004842">
    <property type="term" value="F:ubiquitin-protein transferase activity"/>
    <property type="evidence" value="ECO:0007669"/>
    <property type="project" value="InterPro"/>
</dbReference>
<name>A0A6A5BN86_NAEFO</name>
<evidence type="ECO:0000259" key="1">
    <source>
        <dbReference type="Pfam" id="PF00632"/>
    </source>
</evidence>
<evidence type="ECO:0000313" key="2">
    <source>
        <dbReference type="EMBL" id="KAF0976406.1"/>
    </source>
</evidence>
<dbReference type="VEuPathDB" id="AmoebaDB:FDP41_004305"/>
<dbReference type="Proteomes" id="UP000444721">
    <property type="component" value="Unassembled WGS sequence"/>
</dbReference>
<dbReference type="VEuPathDB" id="AmoebaDB:NF0066000"/>
<organism evidence="2 3">
    <name type="scientific">Naegleria fowleri</name>
    <name type="common">Brain eating amoeba</name>
    <dbReference type="NCBI Taxonomy" id="5763"/>
    <lineage>
        <taxon>Eukaryota</taxon>
        <taxon>Discoba</taxon>
        <taxon>Heterolobosea</taxon>
        <taxon>Tetramitia</taxon>
        <taxon>Eutetramitia</taxon>
        <taxon>Vahlkampfiidae</taxon>
        <taxon>Naegleria</taxon>
    </lineage>
</organism>
<keyword evidence="3" id="KW-1185">Reference proteome</keyword>
<dbReference type="RefSeq" id="XP_044561119.1">
    <property type="nucleotide sequence ID" value="XM_044707705.1"/>
</dbReference>
<reference evidence="2 3" key="1">
    <citation type="journal article" date="2019" name="Sci. Rep.">
        <title>Nanopore sequencing improves the draft genome of the human pathogenic amoeba Naegleria fowleri.</title>
        <authorList>
            <person name="Liechti N."/>
            <person name="Schurch N."/>
            <person name="Bruggmann R."/>
            <person name="Wittwer M."/>
        </authorList>
    </citation>
    <scope>NUCLEOTIDE SEQUENCE [LARGE SCALE GENOMIC DNA]</scope>
    <source>
        <strain evidence="2 3">ATCC 30894</strain>
    </source>
</reference>
<proteinExistence type="predicted"/>
<dbReference type="Pfam" id="PF00632">
    <property type="entry name" value="HECT"/>
    <property type="match status" value="1"/>
</dbReference>
<dbReference type="VEuPathDB" id="AmoebaDB:NfTy_084440"/>
<evidence type="ECO:0000313" key="3">
    <source>
        <dbReference type="Proteomes" id="UP000444721"/>
    </source>
</evidence>
<protein>
    <recommendedName>
        <fullName evidence="1">HECT domain-containing protein</fullName>
    </recommendedName>
</protein>
<accession>A0A6A5BN86</accession>
<gene>
    <name evidence="2" type="ORF">FDP41_004305</name>
</gene>